<keyword evidence="2" id="KW-0812">Transmembrane</keyword>
<feature type="transmembrane region" description="Helical" evidence="2">
    <location>
        <begin position="6"/>
        <end position="26"/>
    </location>
</feature>
<dbReference type="EMBL" id="WMZJ01000002">
    <property type="protein sequence ID" value="MTS53862.1"/>
    <property type="molecule type" value="Genomic_DNA"/>
</dbReference>
<accession>A0A7X2X3B6</accession>
<keyword evidence="1" id="KW-0175">Coiled coil</keyword>
<comment type="caution">
    <text evidence="3">The sequence shown here is derived from an EMBL/GenBank/DDBJ whole genome shotgun (WGS) entry which is preliminary data.</text>
</comment>
<evidence type="ECO:0000256" key="1">
    <source>
        <dbReference type="SAM" id="Coils"/>
    </source>
</evidence>
<evidence type="ECO:0000256" key="2">
    <source>
        <dbReference type="SAM" id="Phobius"/>
    </source>
</evidence>
<sequence>MGELMYWLMFLACVSVLVMALFVMLYQREVNIDLRNKYNDLTRELNNSFGWEEWNWANNFREYARKVDSLENFKMNLERLEIIKKALDVQKLEELQKRKKLLEREIEKIES</sequence>
<evidence type="ECO:0000313" key="4">
    <source>
        <dbReference type="Proteomes" id="UP000441330"/>
    </source>
</evidence>
<protein>
    <submittedName>
        <fullName evidence="3">Uncharacterized protein</fullName>
    </submittedName>
</protein>
<keyword evidence="2" id="KW-0472">Membrane</keyword>
<dbReference type="Proteomes" id="UP000441330">
    <property type="component" value="Unassembled WGS sequence"/>
</dbReference>
<evidence type="ECO:0000313" key="3">
    <source>
        <dbReference type="EMBL" id="MTS53862.1"/>
    </source>
</evidence>
<keyword evidence="2" id="KW-1133">Transmembrane helix</keyword>
<reference evidence="3 4" key="1">
    <citation type="journal article" date="2019" name="Nat. Med.">
        <title>A library of human gut bacterial isolates paired with longitudinal multiomics data enables mechanistic microbiome research.</title>
        <authorList>
            <person name="Poyet M."/>
            <person name="Groussin M."/>
            <person name="Gibbons S.M."/>
            <person name="Avila-Pacheco J."/>
            <person name="Jiang X."/>
            <person name="Kearney S.M."/>
            <person name="Perrotta A.R."/>
            <person name="Berdy B."/>
            <person name="Zhao S."/>
            <person name="Lieberman T.D."/>
            <person name="Swanson P.K."/>
            <person name="Smith M."/>
            <person name="Roesemann S."/>
            <person name="Alexander J.E."/>
            <person name="Rich S.A."/>
            <person name="Livny J."/>
            <person name="Vlamakis H."/>
            <person name="Clish C."/>
            <person name="Bullock K."/>
            <person name="Deik A."/>
            <person name="Scott J."/>
            <person name="Pierce K.A."/>
            <person name="Xavier R.J."/>
            <person name="Alm E.J."/>
        </authorList>
    </citation>
    <scope>NUCLEOTIDE SEQUENCE [LARGE SCALE GENOMIC DNA]</scope>
    <source>
        <strain evidence="3 4">BIOML-A1</strain>
    </source>
</reference>
<gene>
    <name evidence="3" type="ORF">GMC94_02985</name>
</gene>
<proteinExistence type="predicted"/>
<feature type="coiled-coil region" evidence="1">
    <location>
        <begin position="70"/>
        <end position="105"/>
    </location>
</feature>
<name>A0A7X2X3B6_STRPA</name>
<organism evidence="3 4">
    <name type="scientific">Streptococcus parasanguinis</name>
    <dbReference type="NCBI Taxonomy" id="1318"/>
    <lineage>
        <taxon>Bacteria</taxon>
        <taxon>Bacillati</taxon>
        <taxon>Bacillota</taxon>
        <taxon>Bacilli</taxon>
        <taxon>Lactobacillales</taxon>
        <taxon>Streptococcaceae</taxon>
        <taxon>Streptococcus</taxon>
    </lineage>
</organism>
<dbReference type="RefSeq" id="WP_129824224.1">
    <property type="nucleotide sequence ID" value="NZ_RCYS01000002.1"/>
</dbReference>
<dbReference type="AlphaFoldDB" id="A0A7X2X3B6"/>